<evidence type="ECO:0000313" key="13">
    <source>
        <dbReference type="EMBL" id="QAR31194.1"/>
    </source>
</evidence>
<accession>A0A3R5UW70</accession>
<sequence>MKTSFLLNFKSVEGQDLYLSTSLKNVGNTIETALPMQYVGKDTWAIEIDVPYKNFDYHYILKDKRDNSVTEEWGIRHFVPVLKSKNHILHDSWNTPSMPEFNLSTLFFKNIFPELKKVKKRALKKNTHRFEITFPLFNPNEQLVILGDADGLGFWKEENAIFLNPQGDGKWSIDVDLSAENNYSAYKYAVYNTENQQISYYEEGENRWVAPNRSDENFVIVSDNNFRQPADKRYRGSGVAIPVFSLRSKQDLGVGEFLDLIPFGKWCKNAGFSMIQLLPIHDTTVSHDWSDCYPYAAISVFALHPMYLCLEKLNYKLTHAELEKIHRTKEKLNQKAGVSYEEVNDFKNNFIATYVQKHFKKLEKNKNFNEFIAENKEWLYPYAAFCALRDHFKTVDHNKWRKYKKISKSTLNKFFTKDNQLYAETLKFCYVQWQLHEQLSLAVKELHQMGIAIKGDLPIGVYRNSVETWANPELFHTNQQAGAPPDVFAVTGQNWAFPTYNWEKLKETNFEWWKKRLQFMQTYFDAYRIDHILGFFRIWEIPADQVQGILGKFEPAIPFTLNELREKGVDLSIERLYKPYITQEILANFFGEETDDIIKDFFVKNGETFNFKTEFNTQRKIEKALGDNNPKTALLYDLIANVLFIKDDKNQEAFHPRFALFDTENYKSLPVGQQIILSQLHEDYFYHKQEFFWKEKGLEKLPALKQASQMLTCGEDLGMVPSVVPQVMNDLAILSLEVQRMPKIYGERFSHPANAPYLCVVSPSSHDTSTLRQWWRENKDNTQFFYNNLMGHSGKAPEELSPELQEEILHQHLYSPAMLCMVPLQEFLGIDEQLRNPNEDDERINIPSVYPHKWKYRMHINIETLLKDETFSNKLLKLHIDCKRA</sequence>
<keyword evidence="6" id="KW-0963">Cytoplasm</keyword>
<dbReference type="SMART" id="SM01065">
    <property type="entry name" value="CBM_2"/>
    <property type="match status" value="2"/>
</dbReference>
<keyword evidence="7" id="KW-0328">Glycosyltransferase</keyword>
<dbReference type="GO" id="GO:2001070">
    <property type="term" value="F:starch binding"/>
    <property type="evidence" value="ECO:0007669"/>
    <property type="project" value="InterPro"/>
</dbReference>
<dbReference type="EC" id="2.4.1.25" evidence="4"/>
<dbReference type="PROSITE" id="PS51166">
    <property type="entry name" value="CBM20"/>
    <property type="match status" value="1"/>
</dbReference>
<evidence type="ECO:0000256" key="5">
    <source>
        <dbReference type="ARBA" id="ARBA00020295"/>
    </source>
</evidence>
<evidence type="ECO:0000256" key="7">
    <source>
        <dbReference type="ARBA" id="ARBA00022676"/>
    </source>
</evidence>
<dbReference type="Gene3D" id="3.20.20.80">
    <property type="entry name" value="Glycosidases"/>
    <property type="match status" value="2"/>
</dbReference>
<dbReference type="PANTHER" id="PTHR32518:SF3">
    <property type="entry name" value="4-ALPHA-GLUCANOTRANSFERASE"/>
    <property type="match status" value="1"/>
</dbReference>
<evidence type="ECO:0000256" key="9">
    <source>
        <dbReference type="ARBA" id="ARBA00023277"/>
    </source>
</evidence>
<dbReference type="GO" id="GO:0005737">
    <property type="term" value="C:cytoplasm"/>
    <property type="evidence" value="ECO:0007669"/>
    <property type="project" value="UniProtKB-SubCell"/>
</dbReference>
<evidence type="ECO:0000313" key="14">
    <source>
        <dbReference type="Proteomes" id="UP000287701"/>
    </source>
</evidence>
<evidence type="ECO:0000256" key="2">
    <source>
        <dbReference type="ARBA" id="ARBA00004496"/>
    </source>
</evidence>
<evidence type="ECO:0000256" key="1">
    <source>
        <dbReference type="ARBA" id="ARBA00000439"/>
    </source>
</evidence>
<dbReference type="AlphaFoldDB" id="A0A3R5UW70"/>
<evidence type="ECO:0000256" key="11">
    <source>
        <dbReference type="ARBA" id="ARBA00031501"/>
    </source>
</evidence>
<comment type="catalytic activity">
    <reaction evidence="1">
        <text>Transfers a segment of a (1-&gt;4)-alpha-D-glucan to a new position in an acceptor, which may be glucose or a (1-&gt;4)-alpha-D-glucan.</text>
        <dbReference type="EC" id="2.4.1.25"/>
    </reaction>
</comment>
<name>A0A3R5UW70_ORNRH</name>
<gene>
    <name evidence="13" type="ORF">EQP59_07525</name>
</gene>
<dbReference type="InterPro" id="IPR017853">
    <property type="entry name" value="GH"/>
</dbReference>
<dbReference type="InterPro" id="IPR003385">
    <property type="entry name" value="Glyco_hydro_77"/>
</dbReference>
<dbReference type="Pfam" id="PF02446">
    <property type="entry name" value="Glyco_hydro_77"/>
    <property type="match status" value="1"/>
</dbReference>
<evidence type="ECO:0000256" key="3">
    <source>
        <dbReference type="ARBA" id="ARBA00005684"/>
    </source>
</evidence>
<dbReference type="GO" id="GO:0004134">
    <property type="term" value="F:4-alpha-glucanotransferase activity"/>
    <property type="evidence" value="ECO:0007669"/>
    <property type="project" value="UniProtKB-EC"/>
</dbReference>
<dbReference type="EMBL" id="CP035107">
    <property type="protein sequence ID" value="QAR31194.1"/>
    <property type="molecule type" value="Genomic_DNA"/>
</dbReference>
<protein>
    <recommendedName>
        <fullName evidence="5">4-alpha-glucanotransferase</fullName>
        <ecNumber evidence="4">2.4.1.25</ecNumber>
    </recommendedName>
    <alternativeName>
        <fullName evidence="10">Amylomaltase</fullName>
    </alternativeName>
    <alternativeName>
        <fullName evidence="11">Disproportionating enzyme</fullName>
    </alternativeName>
</protein>
<dbReference type="InterPro" id="IPR013783">
    <property type="entry name" value="Ig-like_fold"/>
</dbReference>
<dbReference type="OrthoDB" id="9811841at2"/>
<dbReference type="Proteomes" id="UP000287701">
    <property type="component" value="Chromosome"/>
</dbReference>
<evidence type="ECO:0000256" key="4">
    <source>
        <dbReference type="ARBA" id="ARBA00012560"/>
    </source>
</evidence>
<dbReference type="InterPro" id="IPR002044">
    <property type="entry name" value="CBM20"/>
</dbReference>
<dbReference type="GO" id="GO:0005975">
    <property type="term" value="P:carbohydrate metabolic process"/>
    <property type="evidence" value="ECO:0007669"/>
    <property type="project" value="InterPro"/>
</dbReference>
<dbReference type="Pfam" id="PF00686">
    <property type="entry name" value="CBM_20"/>
    <property type="match status" value="1"/>
</dbReference>
<organism evidence="13 14">
    <name type="scientific">Ornithobacterium rhinotracheale</name>
    <dbReference type="NCBI Taxonomy" id="28251"/>
    <lineage>
        <taxon>Bacteria</taxon>
        <taxon>Pseudomonadati</taxon>
        <taxon>Bacteroidota</taxon>
        <taxon>Flavobacteriia</taxon>
        <taxon>Flavobacteriales</taxon>
        <taxon>Weeksellaceae</taxon>
        <taxon>Ornithobacterium</taxon>
    </lineage>
</organism>
<comment type="similarity">
    <text evidence="3">Belongs to the disproportionating enzyme family.</text>
</comment>
<evidence type="ECO:0000256" key="8">
    <source>
        <dbReference type="ARBA" id="ARBA00022679"/>
    </source>
</evidence>
<reference evidence="13 14" key="1">
    <citation type="submission" date="2019-01" db="EMBL/GenBank/DDBJ databases">
        <title>Whole Genome of Ornithobacterium rhinotracheale FARPER-174b.</title>
        <authorList>
            <person name="Tataje-Lavanda L.A."/>
            <person name="Montalvan A."/>
            <person name="Montesinos R."/>
            <person name="Zimic M."/>
            <person name="Fernandez-Sanchez M."/>
            <person name="Fernandez-Diaz M."/>
        </authorList>
    </citation>
    <scope>NUCLEOTIDE SEQUENCE [LARGE SCALE GENOMIC DNA]</scope>
    <source>
        <strain evidence="13 14">FARPER-174b</strain>
    </source>
</reference>
<dbReference type="SUPFAM" id="SSF51445">
    <property type="entry name" value="(Trans)glycosidases"/>
    <property type="match status" value="1"/>
</dbReference>
<evidence type="ECO:0000256" key="10">
    <source>
        <dbReference type="ARBA" id="ARBA00031423"/>
    </source>
</evidence>
<evidence type="ECO:0000259" key="12">
    <source>
        <dbReference type="PROSITE" id="PS51166"/>
    </source>
</evidence>
<comment type="subcellular location">
    <subcellularLocation>
        <location evidence="2">Cytoplasm</location>
    </subcellularLocation>
</comment>
<feature type="domain" description="CBM20" evidence="12">
    <location>
        <begin position="120"/>
        <end position="228"/>
    </location>
</feature>
<keyword evidence="8 13" id="KW-0808">Transferase</keyword>
<evidence type="ECO:0000256" key="6">
    <source>
        <dbReference type="ARBA" id="ARBA00022490"/>
    </source>
</evidence>
<dbReference type="Gene3D" id="2.60.40.10">
    <property type="entry name" value="Immunoglobulins"/>
    <property type="match status" value="2"/>
</dbReference>
<proteinExistence type="inferred from homology"/>
<dbReference type="PANTHER" id="PTHR32518">
    <property type="match status" value="1"/>
</dbReference>
<dbReference type="InterPro" id="IPR013784">
    <property type="entry name" value="Carb-bd-like_fold"/>
</dbReference>
<keyword evidence="9" id="KW-0119">Carbohydrate metabolism</keyword>
<dbReference type="SUPFAM" id="SSF49452">
    <property type="entry name" value="Starch-binding domain-like"/>
    <property type="match status" value="2"/>
</dbReference>
<dbReference type="RefSeq" id="WP_128501639.1">
    <property type="nucleotide sequence ID" value="NZ_CP035107.1"/>
</dbReference>